<evidence type="ECO:0000313" key="7">
    <source>
        <dbReference type="Proteomes" id="UP000046067"/>
    </source>
</evidence>
<dbReference type="RefSeq" id="WP_001246071.1">
    <property type="nucleotide sequence ID" value="NZ_AP018677.1"/>
</dbReference>
<gene>
    <name evidence="4" type="ORF">D6U24_11080</name>
    <name evidence="1" type="ORF">ERS013165_02066</name>
    <name evidence="2" type="ORF">ERS013201_00631</name>
    <name evidence="5" type="ORF">FLM02_08585</name>
    <name evidence="3" type="ORF">KIN13_13915</name>
</gene>
<dbReference type="Proteomes" id="UP000319979">
    <property type="component" value="Unassembled WGS sequence"/>
</dbReference>
<reference evidence="3" key="4">
    <citation type="submission" date="2021-05" db="EMBL/GenBank/DDBJ databases">
        <authorList>
            <person name="Stine C."/>
        </authorList>
    </citation>
    <scope>NUCLEOTIDE SEQUENCE</scope>
    <source>
        <strain evidence="3">TDS0091212</strain>
    </source>
</reference>
<evidence type="ECO:0000313" key="5">
    <source>
        <dbReference type="EMBL" id="TQP14786.1"/>
    </source>
</evidence>
<dbReference type="KEGG" id="vcq:EN18_02055"/>
<organism evidence="5 8">
    <name type="scientific">Vibrio cholerae</name>
    <dbReference type="NCBI Taxonomy" id="666"/>
    <lineage>
        <taxon>Bacteria</taxon>
        <taxon>Pseudomonadati</taxon>
        <taxon>Pseudomonadota</taxon>
        <taxon>Gammaproteobacteria</taxon>
        <taxon>Vibrionales</taxon>
        <taxon>Vibrionaceae</taxon>
        <taxon>Vibrio</taxon>
    </lineage>
</organism>
<dbReference type="KEGG" id="vcz:VAB027_437"/>
<evidence type="ECO:0000313" key="4">
    <source>
        <dbReference type="EMBL" id="MVD23902.1"/>
    </source>
</evidence>
<dbReference type="EMBL" id="CWOW01000009">
    <property type="protein sequence ID" value="CSA63306.1"/>
    <property type="molecule type" value="Genomic_DNA"/>
</dbReference>
<reference evidence="6 7" key="1">
    <citation type="submission" date="2015-07" db="EMBL/GenBank/DDBJ databases">
        <authorList>
            <consortium name="Pathogen Informatics"/>
        </authorList>
    </citation>
    <scope>NUCLEOTIDE SEQUENCE [LARGE SCALE GENOMIC DNA]</scope>
    <source>
        <strain evidence="2 7">A325</strain>
        <strain evidence="1 6">A51</strain>
    </source>
</reference>
<dbReference type="OMA" id="NRSKIMM"/>
<accession>A0A085T873</accession>
<dbReference type="AlphaFoldDB" id="A0A085T873"/>
<name>A0A085T873_VIBCL</name>
<dbReference type="EMBL" id="VIOS01000021">
    <property type="protein sequence ID" value="TQP14786.1"/>
    <property type="molecule type" value="Genomic_DNA"/>
</dbReference>
<sequence>MRNSEILVPTPPLQTELDAVAIKLREAYIKERQQLELTEIELNRARIIMIDENGKMIRLPLLTEH</sequence>
<evidence type="ECO:0000313" key="8">
    <source>
        <dbReference type="Proteomes" id="UP000319979"/>
    </source>
</evidence>
<dbReference type="EMBL" id="JAHBND010000556">
    <property type="protein sequence ID" value="MBS7674525.1"/>
    <property type="molecule type" value="Genomic_DNA"/>
</dbReference>
<evidence type="ECO:0000313" key="1">
    <source>
        <dbReference type="EMBL" id="CSA63306.1"/>
    </source>
</evidence>
<dbReference type="Proteomes" id="UP000471242">
    <property type="component" value="Unassembled WGS sequence"/>
</dbReference>
<reference evidence="5 8" key="3">
    <citation type="submission" date="2019-07" db="EMBL/GenBank/DDBJ databases">
        <title>Phenotypic and genotypic antimicrobial resistance traits of Vibrio cholerae non-O1/non-O139 isolated from a large Austrian lake frequently associated with cases of infection.</title>
        <authorList>
            <person name="Lepuschitz S."/>
            <person name="Baron S."/>
            <person name="Larvor E."/>
            <person name="Granier S."/>
            <person name="Pretzer C."/>
            <person name="Mach R.L."/>
            <person name="Farnleitner A.H."/>
            <person name="Ruppitsch W."/>
            <person name="Pleininger S."/>
            <person name="Indra A."/>
            <person name="Kirschner A.K.T."/>
        </authorList>
    </citation>
    <scope>NUCLEOTIDE SEQUENCE [LARGE SCALE GENOMIC DNA]</scope>
    <source>
        <strain evidence="5 8">A12JL36W90</strain>
    </source>
</reference>
<dbReference type="EMBL" id="CWQJ01000003">
    <property type="protein sequence ID" value="CSB67631.1"/>
    <property type="molecule type" value="Genomic_DNA"/>
</dbReference>
<dbReference type="Proteomes" id="UP000044806">
    <property type="component" value="Unassembled WGS sequence"/>
</dbReference>
<dbReference type="Proteomes" id="UP000046067">
    <property type="component" value="Unassembled WGS sequence"/>
</dbReference>
<protein>
    <submittedName>
        <fullName evidence="5">Uncharacterized protein</fullName>
    </submittedName>
</protein>
<evidence type="ECO:0000313" key="9">
    <source>
        <dbReference type="Proteomes" id="UP000471242"/>
    </source>
</evidence>
<evidence type="ECO:0000313" key="3">
    <source>
        <dbReference type="EMBL" id="MBS7674525.1"/>
    </source>
</evidence>
<evidence type="ECO:0000313" key="2">
    <source>
        <dbReference type="EMBL" id="CSB67631.1"/>
    </source>
</evidence>
<proteinExistence type="predicted"/>
<evidence type="ECO:0000313" key="6">
    <source>
        <dbReference type="Proteomes" id="UP000044806"/>
    </source>
</evidence>
<dbReference type="EMBL" id="QZRB01000015">
    <property type="protein sequence ID" value="MVD23902.1"/>
    <property type="molecule type" value="Genomic_DNA"/>
</dbReference>
<dbReference type="Proteomes" id="UP001196338">
    <property type="component" value="Unassembled WGS sequence"/>
</dbReference>
<reference evidence="4 9" key="2">
    <citation type="submission" date="2018-09" db="EMBL/GenBank/DDBJ databases">
        <title>Genomic epidemiology reveals two lineages of Vibrio cholerae that can cause global cholera epidemics despite absence of cholera toxin gene.</title>
        <authorList>
            <person name="Wang H."/>
            <person name="Zen W."/>
            <person name="Yu H."/>
            <person name="Zhang W."/>
            <person name="Pan J."/>
            <person name="Yang C."/>
            <person name="Cui Y."/>
        </authorList>
    </citation>
    <scope>NUCLEOTIDE SEQUENCE [LARGE SCALE GENOMIC DNA]</scope>
    <source>
        <strain evidence="4 9">00-1_S85</strain>
    </source>
</reference>
<dbReference type="GeneID" id="69721443"/>
<reference evidence="3" key="5">
    <citation type="submission" date="2023-08" db="EMBL/GenBank/DDBJ databases">
        <title>Vibrio cholerae Outbreaks in Tanzania Exemplify Founder Flush: Simultaneous Increases in Population Size and Genetic Diversity.</title>
        <authorList>
            <person name="Debes A.K."/>
            <person name="Mohammed A."/>
            <person name="Maseke I."/>
            <person name="Almeida M."/>
            <person name="Li S."/>
            <person name="Matimba H."/>
            <person name="Joachim A."/>
            <person name="Mizinduko M."/>
            <person name="Nyanga S."/>
            <person name="Kelly M."/>
            <person name="Kachwamba Y."/>
            <person name="Schaffer A.M."/>
            <person name="Nyanga A.S."/>
            <person name="Mghamba J."/>
            <person name="Mosha F.S."/>
            <person name="Sack D.A."/>
            <person name="Stine O.C."/>
        </authorList>
    </citation>
    <scope>NUCLEOTIDE SEQUENCE</scope>
    <source>
        <strain evidence="3">TDS0091212</strain>
    </source>
</reference>